<evidence type="ECO:0000259" key="5">
    <source>
        <dbReference type="Pfam" id="PF01464"/>
    </source>
</evidence>
<dbReference type="InterPro" id="IPR008258">
    <property type="entry name" value="Transglycosylase_SLT_dom_1"/>
</dbReference>
<comment type="similarity">
    <text evidence="2">Belongs to the virb1 family.</text>
</comment>
<dbReference type="SUPFAM" id="SSF53955">
    <property type="entry name" value="Lysozyme-like"/>
    <property type="match status" value="1"/>
</dbReference>
<dbReference type="PANTHER" id="PTHR37423:SF2">
    <property type="entry name" value="MEMBRANE-BOUND LYTIC MUREIN TRANSGLYCOSYLASE C"/>
    <property type="match status" value="1"/>
</dbReference>
<comment type="similarity">
    <text evidence="1">Belongs to the transglycosylase Slt family.</text>
</comment>
<sequence>MTQTRTSLRRAFYCLFSVALTLTMMPGESHAKSRAAAPSPEASEAGSENAKPEMREVLVMVGGRLTPALRPVTDETPGGLVVKRSKTAATEAGTQGTSESGKLAAASTADDDSSVAGHSAYDHLIAAAARRHGVSVELAHAVIRVESNYNARARGRHGEIGLMQIKPATARGLGFRGKASALYDPATNLEWGMRYLAGAQARAGGDTCGTILRYNAGHFATRMNARSRQYCGQVKQIIASL</sequence>
<evidence type="ECO:0000313" key="7">
    <source>
        <dbReference type="Proteomes" id="UP000183900"/>
    </source>
</evidence>
<dbReference type="CDD" id="cd00254">
    <property type="entry name" value="LT-like"/>
    <property type="match status" value="1"/>
</dbReference>
<proteinExistence type="inferred from homology"/>
<feature type="region of interest" description="Disordered" evidence="3">
    <location>
        <begin position="83"/>
        <end position="106"/>
    </location>
</feature>
<feature type="region of interest" description="Disordered" evidence="3">
    <location>
        <begin position="31"/>
        <end position="52"/>
    </location>
</feature>
<evidence type="ECO:0000256" key="2">
    <source>
        <dbReference type="ARBA" id="ARBA00009387"/>
    </source>
</evidence>
<dbReference type="AlphaFoldDB" id="A0A0K6HM53"/>
<dbReference type="Gene3D" id="1.10.530.10">
    <property type="match status" value="1"/>
</dbReference>
<name>A0A0K6HM53_9HYPH</name>
<dbReference type="PANTHER" id="PTHR37423">
    <property type="entry name" value="SOLUBLE LYTIC MUREIN TRANSGLYCOSYLASE-RELATED"/>
    <property type="match status" value="1"/>
</dbReference>
<dbReference type="Pfam" id="PF01464">
    <property type="entry name" value="SLT"/>
    <property type="match status" value="1"/>
</dbReference>
<keyword evidence="4" id="KW-0732">Signal</keyword>
<feature type="compositionally biased region" description="Low complexity" evidence="3">
    <location>
        <begin position="34"/>
        <end position="49"/>
    </location>
</feature>
<evidence type="ECO:0000256" key="1">
    <source>
        <dbReference type="ARBA" id="ARBA00007734"/>
    </source>
</evidence>
<organism evidence="6 7">
    <name type="scientific">Pannonibacter indicus</name>
    <dbReference type="NCBI Taxonomy" id="466044"/>
    <lineage>
        <taxon>Bacteria</taxon>
        <taxon>Pseudomonadati</taxon>
        <taxon>Pseudomonadota</taxon>
        <taxon>Alphaproteobacteria</taxon>
        <taxon>Hyphomicrobiales</taxon>
        <taxon>Stappiaceae</taxon>
        <taxon>Pannonibacter</taxon>
    </lineage>
</organism>
<evidence type="ECO:0000313" key="6">
    <source>
        <dbReference type="EMBL" id="CUA92000.1"/>
    </source>
</evidence>
<reference evidence="7" key="1">
    <citation type="submission" date="2015-08" db="EMBL/GenBank/DDBJ databases">
        <authorList>
            <person name="Varghese N."/>
        </authorList>
    </citation>
    <scope>NUCLEOTIDE SEQUENCE [LARGE SCALE GENOMIC DNA]</scope>
    <source>
        <strain evidence="7">DSM 23407</strain>
    </source>
</reference>
<keyword evidence="7" id="KW-1185">Reference proteome</keyword>
<dbReference type="InterPro" id="IPR023346">
    <property type="entry name" value="Lysozyme-like_dom_sf"/>
</dbReference>
<evidence type="ECO:0000256" key="3">
    <source>
        <dbReference type="SAM" id="MobiDB-lite"/>
    </source>
</evidence>
<feature type="domain" description="Transglycosylase SLT" evidence="5">
    <location>
        <begin position="124"/>
        <end position="228"/>
    </location>
</feature>
<dbReference type="OrthoDB" id="9788661at2"/>
<feature type="signal peptide" evidence="4">
    <location>
        <begin position="1"/>
        <end position="31"/>
    </location>
</feature>
<gene>
    <name evidence="6" type="ORF">Ga0061067_101221</name>
</gene>
<accession>A0A0K6HM53</accession>
<protein>
    <submittedName>
        <fullName evidence="6">Transglycosylase SLT domain</fullName>
    </submittedName>
</protein>
<evidence type="ECO:0000256" key="4">
    <source>
        <dbReference type="SAM" id="SignalP"/>
    </source>
</evidence>
<feature type="chain" id="PRO_5005504580" evidence="4">
    <location>
        <begin position="32"/>
        <end position="241"/>
    </location>
</feature>
<dbReference type="Proteomes" id="UP000183900">
    <property type="component" value="Unassembled WGS sequence"/>
</dbReference>
<dbReference type="EMBL" id="CYHE01000001">
    <property type="protein sequence ID" value="CUA92000.1"/>
    <property type="molecule type" value="Genomic_DNA"/>
</dbReference>